<proteinExistence type="predicted"/>
<gene>
    <name evidence="1" type="ORF">HannXRQ_Chr12g0372441</name>
</gene>
<keyword evidence="2" id="KW-1185">Reference proteome</keyword>
<dbReference type="EMBL" id="CM007901">
    <property type="protein sequence ID" value="OTG05335.1"/>
    <property type="molecule type" value="Genomic_DNA"/>
</dbReference>
<dbReference type="AlphaFoldDB" id="A0A251T2H1"/>
<dbReference type="InParanoid" id="A0A251T2H1"/>
<evidence type="ECO:0000313" key="1">
    <source>
        <dbReference type="EMBL" id="OTG05335.1"/>
    </source>
</evidence>
<evidence type="ECO:0000313" key="2">
    <source>
        <dbReference type="Proteomes" id="UP000215914"/>
    </source>
</evidence>
<organism evidence="1 2">
    <name type="scientific">Helianthus annuus</name>
    <name type="common">Common sunflower</name>
    <dbReference type="NCBI Taxonomy" id="4232"/>
    <lineage>
        <taxon>Eukaryota</taxon>
        <taxon>Viridiplantae</taxon>
        <taxon>Streptophyta</taxon>
        <taxon>Embryophyta</taxon>
        <taxon>Tracheophyta</taxon>
        <taxon>Spermatophyta</taxon>
        <taxon>Magnoliopsida</taxon>
        <taxon>eudicotyledons</taxon>
        <taxon>Gunneridae</taxon>
        <taxon>Pentapetalae</taxon>
        <taxon>asterids</taxon>
        <taxon>campanulids</taxon>
        <taxon>Asterales</taxon>
        <taxon>Asteraceae</taxon>
        <taxon>Asteroideae</taxon>
        <taxon>Heliantheae alliance</taxon>
        <taxon>Heliantheae</taxon>
        <taxon>Helianthus</taxon>
    </lineage>
</organism>
<accession>A0A251T2H1</accession>
<sequence>MNGDGVVAGSQNRDGGWVSQGCRRRFRCDDESVEVDNRRRPSAITNSLPGFLFSQISFI</sequence>
<reference evidence="2" key="1">
    <citation type="journal article" date="2017" name="Nature">
        <title>The sunflower genome provides insights into oil metabolism, flowering and Asterid evolution.</title>
        <authorList>
            <person name="Badouin H."/>
            <person name="Gouzy J."/>
            <person name="Grassa C.J."/>
            <person name="Murat F."/>
            <person name="Staton S.E."/>
            <person name="Cottret L."/>
            <person name="Lelandais-Briere C."/>
            <person name="Owens G.L."/>
            <person name="Carrere S."/>
            <person name="Mayjonade B."/>
            <person name="Legrand L."/>
            <person name="Gill N."/>
            <person name="Kane N.C."/>
            <person name="Bowers J.E."/>
            <person name="Hubner S."/>
            <person name="Bellec A."/>
            <person name="Berard A."/>
            <person name="Berges H."/>
            <person name="Blanchet N."/>
            <person name="Boniface M.C."/>
            <person name="Brunel D."/>
            <person name="Catrice O."/>
            <person name="Chaidir N."/>
            <person name="Claudel C."/>
            <person name="Donnadieu C."/>
            <person name="Faraut T."/>
            <person name="Fievet G."/>
            <person name="Helmstetter N."/>
            <person name="King M."/>
            <person name="Knapp S.J."/>
            <person name="Lai Z."/>
            <person name="Le Paslier M.C."/>
            <person name="Lippi Y."/>
            <person name="Lorenzon L."/>
            <person name="Mandel J.R."/>
            <person name="Marage G."/>
            <person name="Marchand G."/>
            <person name="Marquand E."/>
            <person name="Bret-Mestries E."/>
            <person name="Morien E."/>
            <person name="Nambeesan S."/>
            <person name="Nguyen T."/>
            <person name="Pegot-Espagnet P."/>
            <person name="Pouilly N."/>
            <person name="Raftis F."/>
            <person name="Sallet E."/>
            <person name="Schiex T."/>
            <person name="Thomas J."/>
            <person name="Vandecasteele C."/>
            <person name="Vares D."/>
            <person name="Vear F."/>
            <person name="Vautrin S."/>
            <person name="Crespi M."/>
            <person name="Mangin B."/>
            <person name="Burke J.M."/>
            <person name="Salse J."/>
            <person name="Munos S."/>
            <person name="Vincourt P."/>
            <person name="Rieseberg L.H."/>
            <person name="Langlade N.B."/>
        </authorList>
    </citation>
    <scope>NUCLEOTIDE SEQUENCE [LARGE SCALE GENOMIC DNA]</scope>
    <source>
        <strain evidence="2">cv. SF193</strain>
    </source>
</reference>
<name>A0A251T2H1_HELAN</name>
<dbReference type="Proteomes" id="UP000215914">
    <property type="component" value="Chromosome 12"/>
</dbReference>
<protein>
    <submittedName>
        <fullName evidence="1">Uncharacterized protein</fullName>
    </submittedName>
</protein>